<comment type="caution">
    <text evidence="3">The sequence shown here is derived from an EMBL/GenBank/DDBJ whole genome shotgun (WGS) entry which is preliminary data.</text>
</comment>
<dbReference type="PANTHER" id="PTHR10587:SF125">
    <property type="entry name" value="POLYSACCHARIDE DEACETYLASE YHEN-RELATED"/>
    <property type="match status" value="1"/>
</dbReference>
<accession>A0A371AS35</accession>
<dbReference type="Pfam" id="PF01522">
    <property type="entry name" value="Polysacc_deac_1"/>
    <property type="match status" value="1"/>
</dbReference>
<dbReference type="InterPro" id="IPR050248">
    <property type="entry name" value="Polysacc_deacetylase_ArnD"/>
</dbReference>
<reference evidence="3 4" key="1">
    <citation type="submission" date="2018-07" db="EMBL/GenBank/DDBJ databases">
        <title>Anaerosacharophilus polymeroproducens gen. nov. sp. nov., an anaerobic bacterium isolated from salt field.</title>
        <authorList>
            <person name="Kim W."/>
            <person name="Yang S.-H."/>
            <person name="Oh J."/>
            <person name="Lee J.-H."/>
            <person name="Kwon K.K."/>
        </authorList>
    </citation>
    <scope>NUCLEOTIDE SEQUENCE [LARGE SCALE GENOMIC DNA]</scope>
    <source>
        <strain evidence="3 4">MCWD5</strain>
    </source>
</reference>
<evidence type="ECO:0000313" key="4">
    <source>
        <dbReference type="Proteomes" id="UP000255036"/>
    </source>
</evidence>
<sequence length="328" mass="37138">MQEDQMLAFKAQRQRDKRIAQFKRNLLILAVIAIILPTLLCIYLFFKVNSLEDKLAALYKEGTAAVSQKRTDDNTVYASQDLKPDEVNAVENPSLNEQKTLNQETTGVQTPETNDSKKEKKIVYLTFDDGPSSNTKNILKVLKEHNVKATFFVVGNKYNSEEFEAMYKQIVEEGHTIGMHSYSHQYSTIYQSLDAFKEDLNLLQDYLNKTIGMSPAIYRFPGGSSNKVSDTKMEVFINYLKEKNLTYFDWNVSSGDAAGQNLSVEEIVNNTMEGVSKNQTSVVLMHDSEHLDSTVEALGKIIEQLKEQGIEILPIDQKTTPVQQLKAK</sequence>
<evidence type="ECO:0000313" key="3">
    <source>
        <dbReference type="EMBL" id="RDU22369.1"/>
    </source>
</evidence>
<dbReference type="SUPFAM" id="SSF88713">
    <property type="entry name" value="Glycoside hydrolase/deacetylase"/>
    <property type="match status" value="1"/>
</dbReference>
<dbReference type="PANTHER" id="PTHR10587">
    <property type="entry name" value="GLYCOSYL TRANSFERASE-RELATED"/>
    <property type="match status" value="1"/>
</dbReference>
<feature type="transmembrane region" description="Helical" evidence="1">
    <location>
        <begin position="26"/>
        <end position="46"/>
    </location>
</feature>
<keyword evidence="1" id="KW-0812">Transmembrane</keyword>
<feature type="domain" description="NodB homology" evidence="2">
    <location>
        <begin position="121"/>
        <end position="313"/>
    </location>
</feature>
<protein>
    <submittedName>
        <fullName evidence="3">Polysaccharide deacetylase</fullName>
    </submittedName>
</protein>
<dbReference type="PROSITE" id="PS51677">
    <property type="entry name" value="NODB"/>
    <property type="match status" value="1"/>
</dbReference>
<keyword evidence="4" id="KW-1185">Reference proteome</keyword>
<evidence type="ECO:0000256" key="1">
    <source>
        <dbReference type="SAM" id="Phobius"/>
    </source>
</evidence>
<dbReference type="Gene3D" id="3.20.20.370">
    <property type="entry name" value="Glycoside hydrolase/deacetylase"/>
    <property type="match status" value="1"/>
</dbReference>
<dbReference type="InterPro" id="IPR002509">
    <property type="entry name" value="NODB_dom"/>
</dbReference>
<dbReference type="CDD" id="cd10944">
    <property type="entry name" value="CE4_SmPgdA_like"/>
    <property type="match status" value="1"/>
</dbReference>
<dbReference type="InterPro" id="IPR011330">
    <property type="entry name" value="Glyco_hydro/deAcase_b/a-brl"/>
</dbReference>
<dbReference type="EMBL" id="QRCT01000049">
    <property type="protein sequence ID" value="RDU22369.1"/>
    <property type="molecule type" value="Genomic_DNA"/>
</dbReference>
<dbReference type="Proteomes" id="UP000255036">
    <property type="component" value="Unassembled WGS sequence"/>
</dbReference>
<name>A0A371AS35_9FIRM</name>
<dbReference type="AlphaFoldDB" id="A0A371AS35"/>
<proteinExistence type="predicted"/>
<dbReference type="GO" id="GO:0016810">
    <property type="term" value="F:hydrolase activity, acting on carbon-nitrogen (but not peptide) bonds"/>
    <property type="evidence" value="ECO:0007669"/>
    <property type="project" value="InterPro"/>
</dbReference>
<keyword evidence="1" id="KW-0472">Membrane</keyword>
<dbReference type="RefSeq" id="WP_115482779.1">
    <property type="nucleotide sequence ID" value="NZ_QRCT01000049.1"/>
</dbReference>
<keyword evidence="1" id="KW-1133">Transmembrane helix</keyword>
<evidence type="ECO:0000259" key="2">
    <source>
        <dbReference type="PROSITE" id="PS51677"/>
    </source>
</evidence>
<organism evidence="3 4">
    <name type="scientific">Anaerosacchariphilus polymeriproducens</name>
    <dbReference type="NCBI Taxonomy" id="1812858"/>
    <lineage>
        <taxon>Bacteria</taxon>
        <taxon>Bacillati</taxon>
        <taxon>Bacillota</taxon>
        <taxon>Clostridia</taxon>
        <taxon>Lachnospirales</taxon>
        <taxon>Lachnospiraceae</taxon>
        <taxon>Anaerosacchariphilus</taxon>
    </lineage>
</organism>
<gene>
    <name evidence="3" type="ORF">DWV06_13815</name>
</gene>
<dbReference type="OrthoDB" id="9806342at2"/>
<dbReference type="GO" id="GO:0005975">
    <property type="term" value="P:carbohydrate metabolic process"/>
    <property type="evidence" value="ECO:0007669"/>
    <property type="project" value="InterPro"/>
</dbReference>